<dbReference type="PANTHER" id="PTHR42792:SF1">
    <property type="entry name" value="FLAGELLAR HOOK-ASSOCIATED PROTEIN 3"/>
    <property type="match status" value="1"/>
</dbReference>
<dbReference type="FunCoup" id="A0A1Y5TQ64">
    <property type="interactions" value="49"/>
</dbReference>
<reference evidence="5 6" key="1">
    <citation type="submission" date="2017-03" db="EMBL/GenBank/DDBJ databases">
        <authorList>
            <person name="Afonso C.L."/>
            <person name="Miller P.J."/>
            <person name="Scott M.A."/>
            <person name="Spackman E."/>
            <person name="Goraichik I."/>
            <person name="Dimitrov K.M."/>
            <person name="Suarez D.L."/>
            <person name="Swayne D.E."/>
        </authorList>
    </citation>
    <scope>NUCLEOTIDE SEQUENCE [LARGE SCALE GENOMIC DNA]</scope>
    <source>
        <strain evidence="5 6">CECT 7691</strain>
    </source>
</reference>
<dbReference type="OrthoDB" id="8477979at2"/>
<dbReference type="InterPro" id="IPR001492">
    <property type="entry name" value="Flagellin"/>
</dbReference>
<proteinExistence type="inferred from homology"/>
<keyword evidence="5" id="KW-0966">Cell projection</keyword>
<dbReference type="InParanoid" id="A0A1Y5TQ64"/>
<comment type="subcellular location">
    <subcellularLocation>
        <location evidence="1">Bacterial flagellum</location>
    </subcellularLocation>
</comment>
<dbReference type="AlphaFoldDB" id="A0A1Y5TQ64"/>
<evidence type="ECO:0000256" key="1">
    <source>
        <dbReference type="ARBA" id="ARBA00004365"/>
    </source>
</evidence>
<name>A0A1Y5TQ64_9PROT</name>
<dbReference type="EMBL" id="FWFR01000003">
    <property type="protein sequence ID" value="SLN69475.1"/>
    <property type="molecule type" value="Genomic_DNA"/>
</dbReference>
<dbReference type="InterPro" id="IPR046358">
    <property type="entry name" value="Flagellin_C"/>
</dbReference>
<keyword evidence="3" id="KW-0975">Bacterial flagellum</keyword>
<dbReference type="GO" id="GO:0005198">
    <property type="term" value="F:structural molecule activity"/>
    <property type="evidence" value="ECO:0007669"/>
    <property type="project" value="InterPro"/>
</dbReference>
<gene>
    <name evidence="5" type="ORF">OCH7691_03201</name>
</gene>
<evidence type="ECO:0000259" key="4">
    <source>
        <dbReference type="Pfam" id="PF00700"/>
    </source>
</evidence>
<evidence type="ECO:0000256" key="2">
    <source>
        <dbReference type="ARBA" id="ARBA00005709"/>
    </source>
</evidence>
<dbReference type="Proteomes" id="UP000193200">
    <property type="component" value="Unassembled WGS sequence"/>
</dbReference>
<evidence type="ECO:0000313" key="6">
    <source>
        <dbReference type="Proteomes" id="UP000193200"/>
    </source>
</evidence>
<keyword evidence="5" id="KW-0969">Cilium</keyword>
<comment type="similarity">
    <text evidence="2">Belongs to the bacterial flagellin family.</text>
</comment>
<feature type="domain" description="Flagellin C-terminal" evidence="4">
    <location>
        <begin position="238"/>
        <end position="318"/>
    </location>
</feature>
<organism evidence="5 6">
    <name type="scientific">Oceanibacterium hippocampi</name>
    <dbReference type="NCBI Taxonomy" id="745714"/>
    <lineage>
        <taxon>Bacteria</taxon>
        <taxon>Pseudomonadati</taxon>
        <taxon>Pseudomonadota</taxon>
        <taxon>Alphaproteobacteria</taxon>
        <taxon>Sneathiellales</taxon>
        <taxon>Sneathiellaceae</taxon>
        <taxon>Oceanibacterium</taxon>
    </lineage>
</organism>
<evidence type="ECO:0000313" key="5">
    <source>
        <dbReference type="EMBL" id="SLN69475.1"/>
    </source>
</evidence>
<sequence length="319" mass="34797">MTRIGSFAHTQLLLRNLVQNQERSQIAERQISTGYKAEYYKDMPRDVTTLAGAKSVLARTEQHIQNNDRLKLQLDSYDVTLEGLEGLAGDLRQTVLDAVAVRSGVGLMDGVEAVFDRVANLLNQQVAGRQIFAGSKIDTAPFTGQDIADLLAAPEPPTTLFSNNNIAASVKVDDAREMVYGLLANEVGGDLMGAIQRIAMYNAGTLPAAPVAGGPASPFGTNLSDAQITFLTGELPKLEQYQRDVTQIRSENGFRAADLEATQQRLGSEKIFLTEFVSNIEDVDITEAINRLNQDQFALEASYQVLGSLNQMSLLNFLR</sequence>
<evidence type="ECO:0000256" key="3">
    <source>
        <dbReference type="ARBA" id="ARBA00023143"/>
    </source>
</evidence>
<keyword evidence="6" id="KW-1185">Reference proteome</keyword>
<accession>A0A1Y5TQ64</accession>
<dbReference type="Gene3D" id="1.20.1330.10">
    <property type="entry name" value="f41 fragment of flagellin, N-terminal domain"/>
    <property type="match status" value="1"/>
</dbReference>
<protein>
    <submittedName>
        <fullName evidence="5">Flagellar hook-associated protein FlgL</fullName>
    </submittedName>
</protein>
<dbReference type="SUPFAM" id="SSF64518">
    <property type="entry name" value="Phase 1 flagellin"/>
    <property type="match status" value="1"/>
</dbReference>
<dbReference type="RefSeq" id="WP_085884568.1">
    <property type="nucleotide sequence ID" value="NZ_FWFR01000003.1"/>
</dbReference>
<dbReference type="PANTHER" id="PTHR42792">
    <property type="entry name" value="FLAGELLIN"/>
    <property type="match status" value="1"/>
</dbReference>
<dbReference type="GO" id="GO:0009288">
    <property type="term" value="C:bacterial-type flagellum"/>
    <property type="evidence" value="ECO:0007669"/>
    <property type="project" value="UniProtKB-SubCell"/>
</dbReference>
<keyword evidence="5" id="KW-0282">Flagellum</keyword>
<dbReference type="Pfam" id="PF00700">
    <property type="entry name" value="Flagellin_C"/>
    <property type="match status" value="1"/>
</dbReference>